<keyword evidence="2" id="KW-1185">Reference proteome</keyword>
<dbReference type="EMBL" id="BDCR01000003">
    <property type="protein sequence ID" value="GAT62718.1"/>
    <property type="molecule type" value="Genomic_DNA"/>
</dbReference>
<accession>A0A170ZJ24</accession>
<proteinExistence type="predicted"/>
<dbReference type="AlphaFoldDB" id="A0A170ZJ24"/>
<reference evidence="2" key="2">
    <citation type="journal article" date="2017" name="Genome Announc.">
        <title>Draft genome sequence of Paludibacter jiangxiensis NM7(T), a propionate-producing fermentative bacterium.</title>
        <authorList>
            <person name="Qiu Y.-L."/>
            <person name="Tourlousse D.M."/>
            <person name="Matsuura N."/>
            <person name="Ohashi A."/>
            <person name="Sekiguchi Y."/>
        </authorList>
    </citation>
    <scope>NUCLEOTIDE SEQUENCE [LARGE SCALE GENOMIC DNA]</scope>
    <source>
        <strain evidence="2">NM7</strain>
    </source>
</reference>
<organism evidence="1 2">
    <name type="scientific">Paludibacter jiangxiensis</name>
    <dbReference type="NCBI Taxonomy" id="681398"/>
    <lineage>
        <taxon>Bacteria</taxon>
        <taxon>Pseudomonadati</taxon>
        <taxon>Bacteroidota</taxon>
        <taxon>Bacteroidia</taxon>
        <taxon>Bacteroidales</taxon>
        <taxon>Paludibacteraceae</taxon>
        <taxon>Paludibacter</taxon>
    </lineage>
</organism>
<dbReference type="Proteomes" id="UP000076586">
    <property type="component" value="Unassembled WGS sequence"/>
</dbReference>
<evidence type="ECO:0000313" key="1">
    <source>
        <dbReference type="EMBL" id="GAT62718.1"/>
    </source>
</evidence>
<protein>
    <submittedName>
        <fullName evidence="1">Uncharacterized protein</fullName>
    </submittedName>
</protein>
<comment type="caution">
    <text evidence="1">The sequence shown here is derived from an EMBL/GenBank/DDBJ whole genome shotgun (WGS) entry which is preliminary data.</text>
</comment>
<sequence>MQMYVFQMEKLSPKHLEKLKQITNCTGYQSNNSISTGNDLISPISAKWIR</sequence>
<gene>
    <name evidence="1" type="ORF">PJIAN_321</name>
</gene>
<name>A0A170ZJ24_9BACT</name>
<evidence type="ECO:0000313" key="2">
    <source>
        <dbReference type="Proteomes" id="UP000076586"/>
    </source>
</evidence>
<reference evidence="2" key="1">
    <citation type="submission" date="2016-04" db="EMBL/GenBank/DDBJ databases">
        <title>Draft genome sequence of Paludibacter jiangxiensis strain NM7.</title>
        <authorList>
            <person name="Qiu Y."/>
            <person name="Matsuura N."/>
            <person name="Ohashi A."/>
            <person name="Tourlousse M.D."/>
            <person name="Sekiguchi Y."/>
        </authorList>
    </citation>
    <scope>NUCLEOTIDE SEQUENCE [LARGE SCALE GENOMIC DNA]</scope>
    <source>
        <strain evidence="2">NM7</strain>
    </source>
</reference>